<dbReference type="eggNOG" id="ENOG502S0R6">
    <property type="taxonomic scope" value="Eukaryota"/>
</dbReference>
<evidence type="ECO:0000256" key="2">
    <source>
        <dbReference type="ARBA" id="ARBA00023016"/>
    </source>
</evidence>
<organism evidence="7 8">
    <name type="scientific">Serendipita indica (strain DSM 11827)</name>
    <name type="common">Root endophyte fungus</name>
    <name type="synonym">Piriformospora indica</name>
    <dbReference type="NCBI Taxonomy" id="1109443"/>
    <lineage>
        <taxon>Eukaryota</taxon>
        <taxon>Fungi</taxon>
        <taxon>Dikarya</taxon>
        <taxon>Basidiomycota</taxon>
        <taxon>Agaricomycotina</taxon>
        <taxon>Agaricomycetes</taxon>
        <taxon>Sebacinales</taxon>
        <taxon>Serendipitaceae</taxon>
        <taxon>Serendipita</taxon>
    </lineage>
</organism>
<dbReference type="HOGENOM" id="CLU_070319_2_0_1"/>
<protein>
    <recommendedName>
        <fullName evidence="1">D-lactate dehydratase</fullName>
        <ecNumber evidence="1">4.2.1.130</ecNumber>
    </recommendedName>
</protein>
<evidence type="ECO:0000259" key="6">
    <source>
        <dbReference type="Pfam" id="PF01965"/>
    </source>
</evidence>
<keyword evidence="3" id="KW-0456">Lyase</keyword>
<dbReference type="InParanoid" id="G4TMF7"/>
<keyword evidence="2" id="KW-0346">Stress response</keyword>
<dbReference type="Pfam" id="PF01965">
    <property type="entry name" value="DJ-1_PfpI"/>
    <property type="match status" value="1"/>
</dbReference>
<accession>G4TMF7</accession>
<dbReference type="InterPro" id="IPR050325">
    <property type="entry name" value="Prot/Nucl_acid_deglycase"/>
</dbReference>
<dbReference type="PANTHER" id="PTHR48094:SF11">
    <property type="entry name" value="GLUTATHIONE-INDEPENDENT GLYOXALASE HSP31-RELATED"/>
    <property type="match status" value="1"/>
</dbReference>
<dbReference type="GO" id="GO:0019172">
    <property type="term" value="F:glyoxalase III activity"/>
    <property type="evidence" value="ECO:0007669"/>
    <property type="project" value="UniProtKB-EC"/>
</dbReference>
<proteinExistence type="inferred from homology"/>
<comment type="caution">
    <text evidence="7">The sequence shown here is derived from an EMBL/GenBank/DDBJ whole genome shotgun (WGS) entry which is preliminary data.</text>
</comment>
<dbReference type="AlphaFoldDB" id="G4TMF7"/>
<sequence length="229" mass="24690">MSQMRVLFVFTSADKLLDGRPTGWYLPEAAHPFYVLRDHVTIDFASPAGANPPLDMESVEQFKEDEDSTKFLNDTEVKSKMDTAKSLNQVSAADYDAIFYVGGHGPMLDLATDPLNIKLINEFWRSGKVVAAVCHGPGALVGASDEQGHPIFKGRKATGFSNAEEEQAGKTAPKSIPFMLEDRIVELGGNYQKASQAWGACVQQDGKLITGQNPASAKGVGEAILKALS</sequence>
<evidence type="ECO:0000256" key="4">
    <source>
        <dbReference type="ARBA" id="ARBA00038493"/>
    </source>
</evidence>
<comment type="similarity">
    <text evidence="4">Belongs to the peptidase C56 family. HSP31-like subfamily.</text>
</comment>
<reference evidence="7 8" key="1">
    <citation type="journal article" date="2011" name="PLoS Pathog.">
        <title>Endophytic Life Strategies Decoded by Genome and Transcriptome Analyses of the Mutualistic Root Symbiont Piriformospora indica.</title>
        <authorList>
            <person name="Zuccaro A."/>
            <person name="Lahrmann U."/>
            <person name="Guldener U."/>
            <person name="Langen G."/>
            <person name="Pfiffi S."/>
            <person name="Biedenkopf D."/>
            <person name="Wong P."/>
            <person name="Samans B."/>
            <person name="Grimm C."/>
            <person name="Basiewicz M."/>
            <person name="Murat C."/>
            <person name="Martin F."/>
            <person name="Kogel K.H."/>
        </authorList>
    </citation>
    <scope>NUCLEOTIDE SEQUENCE [LARGE SCALE GENOMIC DNA]</scope>
    <source>
        <strain evidence="7 8">DSM 11827</strain>
    </source>
</reference>
<dbReference type="EMBL" id="CAFZ01000168">
    <property type="protein sequence ID" value="CCA72500.1"/>
    <property type="molecule type" value="Genomic_DNA"/>
</dbReference>
<comment type="catalytic activity">
    <reaction evidence="5">
        <text>methylglyoxal + H2O = (R)-lactate + H(+)</text>
        <dbReference type="Rhea" id="RHEA:27754"/>
        <dbReference type="ChEBI" id="CHEBI:15377"/>
        <dbReference type="ChEBI" id="CHEBI:15378"/>
        <dbReference type="ChEBI" id="CHEBI:16004"/>
        <dbReference type="ChEBI" id="CHEBI:17158"/>
        <dbReference type="EC" id="4.2.1.130"/>
    </reaction>
</comment>
<dbReference type="SUPFAM" id="SSF52317">
    <property type="entry name" value="Class I glutamine amidotransferase-like"/>
    <property type="match status" value="1"/>
</dbReference>
<dbReference type="CDD" id="cd03141">
    <property type="entry name" value="GATase1_Hsp31_like"/>
    <property type="match status" value="1"/>
</dbReference>
<dbReference type="STRING" id="1109443.G4TMF7"/>
<dbReference type="EC" id="4.2.1.130" evidence="1"/>
<dbReference type="Gene3D" id="3.40.50.880">
    <property type="match status" value="1"/>
</dbReference>
<dbReference type="GO" id="GO:0005737">
    <property type="term" value="C:cytoplasm"/>
    <property type="evidence" value="ECO:0007669"/>
    <property type="project" value="TreeGrafter"/>
</dbReference>
<dbReference type="FunCoup" id="G4TMF7">
    <property type="interactions" value="301"/>
</dbReference>
<dbReference type="InterPro" id="IPR002818">
    <property type="entry name" value="DJ-1/PfpI"/>
</dbReference>
<evidence type="ECO:0000313" key="7">
    <source>
        <dbReference type="EMBL" id="CCA72500.1"/>
    </source>
</evidence>
<dbReference type="PANTHER" id="PTHR48094">
    <property type="entry name" value="PROTEIN/NUCLEIC ACID DEGLYCASE DJ-1-RELATED"/>
    <property type="match status" value="1"/>
</dbReference>
<name>G4TMF7_SERID</name>
<keyword evidence="8" id="KW-1185">Reference proteome</keyword>
<dbReference type="InterPro" id="IPR029062">
    <property type="entry name" value="Class_I_gatase-like"/>
</dbReference>
<dbReference type="OrthoDB" id="543156at2759"/>
<dbReference type="GO" id="GO:0019243">
    <property type="term" value="P:methylglyoxal catabolic process to D-lactate via S-lactoyl-glutathione"/>
    <property type="evidence" value="ECO:0007669"/>
    <property type="project" value="TreeGrafter"/>
</dbReference>
<evidence type="ECO:0000256" key="5">
    <source>
        <dbReference type="ARBA" id="ARBA00048082"/>
    </source>
</evidence>
<dbReference type="OMA" id="GEKTGFW"/>
<feature type="domain" description="DJ-1/PfpI" evidence="6">
    <location>
        <begin position="80"/>
        <end position="226"/>
    </location>
</feature>
<dbReference type="Proteomes" id="UP000007148">
    <property type="component" value="Unassembled WGS sequence"/>
</dbReference>
<gene>
    <name evidence="7" type="ORF">PIIN_06436</name>
</gene>
<evidence type="ECO:0000313" key="8">
    <source>
        <dbReference type="Proteomes" id="UP000007148"/>
    </source>
</evidence>
<evidence type="ECO:0000256" key="3">
    <source>
        <dbReference type="ARBA" id="ARBA00023239"/>
    </source>
</evidence>
<evidence type="ECO:0000256" key="1">
    <source>
        <dbReference type="ARBA" id="ARBA00013134"/>
    </source>
</evidence>